<evidence type="ECO:0000313" key="1">
    <source>
        <dbReference type="EMBL" id="MDI9234869.1"/>
    </source>
</evidence>
<dbReference type="InterPro" id="IPR042258">
    <property type="entry name" value="DGOK_N"/>
</dbReference>
<evidence type="ECO:0000313" key="2">
    <source>
        <dbReference type="Proteomes" id="UP001431902"/>
    </source>
</evidence>
<accession>A0ABT6X9S8</accession>
<dbReference type="EMBL" id="JASGBH010000010">
    <property type="protein sequence ID" value="MDI9234869.1"/>
    <property type="molecule type" value="Genomic_DNA"/>
</dbReference>
<dbReference type="Gene3D" id="3.30.420.310">
    <property type="entry name" value="2-keto-3-deoxy-galactonokinase, C-terminal domain"/>
    <property type="match status" value="1"/>
</dbReference>
<dbReference type="CDD" id="cd24012">
    <property type="entry name" value="ASKHA_NBD_KDGal-kinase"/>
    <property type="match status" value="1"/>
</dbReference>
<gene>
    <name evidence="1" type="ORF">QLQ16_13610</name>
</gene>
<dbReference type="Proteomes" id="UP001431902">
    <property type="component" value="Unassembled WGS sequence"/>
</dbReference>
<proteinExistence type="predicted"/>
<dbReference type="RefSeq" id="WP_283225211.1">
    <property type="nucleotide sequence ID" value="NZ_JASGBH010000010.1"/>
</dbReference>
<protein>
    <submittedName>
        <fullName evidence="1">2-dehydro-3-deoxygalactonokinase</fullName>
    </submittedName>
</protein>
<dbReference type="InterPro" id="IPR042257">
    <property type="entry name" value="DGOK_C"/>
</dbReference>
<name>A0ABT6X9S8_9BURK</name>
<dbReference type="Gene3D" id="3.30.420.300">
    <property type="entry name" value="2-keto-3-deoxy-galactonokinase, substrate binding domain"/>
    <property type="match status" value="1"/>
</dbReference>
<dbReference type="Pfam" id="PF05035">
    <property type="entry name" value="DGOK"/>
    <property type="match status" value="1"/>
</dbReference>
<comment type="caution">
    <text evidence="1">The sequence shown here is derived from an EMBL/GenBank/DDBJ whole genome shotgun (WGS) entry which is preliminary data.</text>
</comment>
<reference evidence="1" key="1">
    <citation type="submission" date="2023-05" db="EMBL/GenBank/DDBJ databases">
        <title>Limnohabitans sp. strain HM2-2 Genome sequencing and assembly.</title>
        <authorList>
            <person name="Jung Y."/>
        </authorList>
    </citation>
    <scope>NUCLEOTIDE SEQUENCE</scope>
    <source>
        <strain evidence="1">HM2-2</strain>
    </source>
</reference>
<keyword evidence="2" id="KW-1185">Reference proteome</keyword>
<organism evidence="1 2">
    <name type="scientific">Limnohabitans lacus</name>
    <dbReference type="NCBI Taxonomy" id="3045173"/>
    <lineage>
        <taxon>Bacteria</taxon>
        <taxon>Pseudomonadati</taxon>
        <taxon>Pseudomonadota</taxon>
        <taxon>Betaproteobacteria</taxon>
        <taxon>Burkholderiales</taxon>
        <taxon>Comamonadaceae</taxon>
        <taxon>Limnohabitans</taxon>
    </lineage>
</organism>
<dbReference type="InterPro" id="IPR007729">
    <property type="entry name" value="DGOK"/>
</dbReference>
<sequence>MSTRPLIAVDWGTSSLRGARLDAAGQVLESRQFPRGIMTVAKGQFEAVFDACFGDWMQAPEAFCLISGMAGSQQGWQEAPYCPCPAGFEELAGALHWLQAGRMAIVPGLSCQHHDGLPVPQHDVMRGEEIQIFGALTLSGQRDATVVLPGTHSKWAQVAAGRVLSFRSFMTGEVFALLSQHSILSRTLQADAPWHEGAFVHGVQLAQRTPSVLSSMFATRTLALFGSLPPEQHPSFLSGLLIGEELRAMARPGSAVLLVGSAQLTQRYTVALHALGMDSQCLGDEATWAGHAALAQPWTHTA</sequence>